<sequence length="137" mass="15768">MRGLNLAFATFAVSQILRLFKALKNRLNLEPKFKTLPPIFLIVNFINLLKNFTCNFIKFTKKALRQKLEFGFFESIKQLCFSSSQKAANLSVIMEPKHECLQHSSNNKFAGQLFGIFDSAAFVRLSSRAKFDLRDPR</sequence>
<dbReference type="Proteomes" id="UP000011782">
    <property type="component" value="Unassembled WGS sequence"/>
</dbReference>
<proteinExistence type="predicted"/>
<dbReference type="STRING" id="1073353.H740_02047"/>
<gene>
    <name evidence="1" type="ORF">H740_02047</name>
</gene>
<comment type="caution">
    <text evidence="1">The sequence shown here is derived from an EMBL/GenBank/DDBJ whole genome shotgun (WGS) entry which is preliminary data.</text>
</comment>
<evidence type="ECO:0000313" key="1">
    <source>
        <dbReference type="EMBL" id="EMG31323.1"/>
    </source>
</evidence>
<reference evidence="1 2" key="1">
    <citation type="submission" date="2013-02" db="EMBL/GenBank/DDBJ databases">
        <title>Co-occurrence of anaerobic bacteria in colorectal carcinomas.</title>
        <authorList>
            <person name="Holt R.A."/>
            <person name="Warren R.L."/>
            <person name="Allen-Vercoe E."/>
            <person name="Pleasance S."/>
            <person name="Freeman D.J."/>
            <person name="Watson P."/>
            <person name="Moore R."/>
            <person name="Cochrane K."/>
        </authorList>
    </citation>
    <scope>NUCLEOTIDE SEQUENCE [LARGE SCALE GENOMIC DNA]</scope>
    <source>
        <strain evidence="1 2">CC57C</strain>
    </source>
</reference>
<name>M3JDA9_9BACT</name>
<protein>
    <submittedName>
        <fullName evidence="1">Uncharacterized protein</fullName>
    </submittedName>
</protein>
<accession>M3JDA9</accession>
<dbReference type="PATRIC" id="fig|1073353.3.peg.436"/>
<evidence type="ECO:0000313" key="2">
    <source>
        <dbReference type="Proteomes" id="UP000011782"/>
    </source>
</evidence>
<organism evidence="1 2">
    <name type="scientific">Campylobacter showae CC57C</name>
    <dbReference type="NCBI Taxonomy" id="1073353"/>
    <lineage>
        <taxon>Bacteria</taxon>
        <taxon>Pseudomonadati</taxon>
        <taxon>Campylobacterota</taxon>
        <taxon>Epsilonproteobacteria</taxon>
        <taxon>Campylobacterales</taxon>
        <taxon>Campylobacteraceae</taxon>
        <taxon>Campylobacter</taxon>
    </lineage>
</organism>
<dbReference type="EMBL" id="AOTD01000045">
    <property type="protein sequence ID" value="EMG31323.1"/>
    <property type="molecule type" value="Genomic_DNA"/>
</dbReference>
<dbReference type="AlphaFoldDB" id="M3JDA9"/>